<dbReference type="Pfam" id="PF05199">
    <property type="entry name" value="GMC_oxred_C"/>
    <property type="match status" value="1"/>
</dbReference>
<dbReference type="InterPro" id="IPR012132">
    <property type="entry name" value="GMC_OxRdtase"/>
</dbReference>
<reference evidence="3 4" key="1">
    <citation type="submission" date="2013-03" db="EMBL/GenBank/DDBJ databases">
        <title>The Genome Sequence of Exophiala aquamarina CBS 119918.</title>
        <authorList>
            <consortium name="The Broad Institute Genomics Platform"/>
            <person name="Cuomo C."/>
            <person name="de Hoog S."/>
            <person name="Gorbushina A."/>
            <person name="Walker B."/>
            <person name="Young S.K."/>
            <person name="Zeng Q."/>
            <person name="Gargeya S."/>
            <person name="Fitzgerald M."/>
            <person name="Haas B."/>
            <person name="Abouelleil A."/>
            <person name="Allen A.W."/>
            <person name="Alvarado L."/>
            <person name="Arachchi H.M."/>
            <person name="Berlin A.M."/>
            <person name="Chapman S.B."/>
            <person name="Gainer-Dewar J."/>
            <person name="Goldberg J."/>
            <person name="Griggs A."/>
            <person name="Gujja S."/>
            <person name="Hansen M."/>
            <person name="Howarth C."/>
            <person name="Imamovic A."/>
            <person name="Ireland A."/>
            <person name="Larimer J."/>
            <person name="McCowan C."/>
            <person name="Murphy C."/>
            <person name="Pearson M."/>
            <person name="Poon T.W."/>
            <person name="Priest M."/>
            <person name="Roberts A."/>
            <person name="Saif S."/>
            <person name="Shea T."/>
            <person name="Sisk P."/>
            <person name="Sykes S."/>
            <person name="Wortman J."/>
            <person name="Nusbaum C."/>
            <person name="Birren B."/>
        </authorList>
    </citation>
    <scope>NUCLEOTIDE SEQUENCE [LARGE SCALE GENOMIC DNA]</scope>
    <source>
        <strain evidence="3 4">CBS 119918</strain>
    </source>
</reference>
<accession>A0A072PA95</accession>
<feature type="domain" description="Glucose-methanol-choline oxidoreductase N-terminal" evidence="2">
    <location>
        <begin position="274"/>
        <end position="288"/>
    </location>
</feature>
<dbReference type="SUPFAM" id="SSF51905">
    <property type="entry name" value="FAD/NAD(P)-binding domain"/>
    <property type="match status" value="1"/>
</dbReference>
<gene>
    <name evidence="3" type="ORF">A1O9_07224</name>
</gene>
<dbReference type="STRING" id="1182545.A0A072PA95"/>
<evidence type="ECO:0000259" key="2">
    <source>
        <dbReference type="PROSITE" id="PS00624"/>
    </source>
</evidence>
<dbReference type="AlphaFoldDB" id="A0A072PA95"/>
<protein>
    <recommendedName>
        <fullName evidence="2">Glucose-methanol-choline oxidoreductase N-terminal domain-containing protein</fullName>
    </recommendedName>
</protein>
<dbReference type="PANTHER" id="PTHR11552">
    <property type="entry name" value="GLUCOSE-METHANOL-CHOLINE GMC OXIDOREDUCTASE"/>
    <property type="match status" value="1"/>
</dbReference>
<organism evidence="3 4">
    <name type="scientific">Exophiala aquamarina CBS 119918</name>
    <dbReference type="NCBI Taxonomy" id="1182545"/>
    <lineage>
        <taxon>Eukaryota</taxon>
        <taxon>Fungi</taxon>
        <taxon>Dikarya</taxon>
        <taxon>Ascomycota</taxon>
        <taxon>Pezizomycotina</taxon>
        <taxon>Eurotiomycetes</taxon>
        <taxon>Chaetothyriomycetidae</taxon>
        <taxon>Chaetothyriales</taxon>
        <taxon>Herpotrichiellaceae</taxon>
        <taxon>Exophiala</taxon>
    </lineage>
</organism>
<dbReference type="GO" id="GO:0016614">
    <property type="term" value="F:oxidoreductase activity, acting on CH-OH group of donors"/>
    <property type="evidence" value="ECO:0007669"/>
    <property type="project" value="InterPro"/>
</dbReference>
<sequence length="591" mass="65515">MGSYSDNYDFIVVGGGNSGAVVASRIANSESHPTVLLIEAGGENKSDELYVPSDRFKSVYRHPEIRVEYKTTPQKHLGGRVLDYLRGKGLGGSSVANFMGYIRGSASDYNTWAEIVGDEAYKWGNVLQRYKEIENLSFEDDNDENQWVKLDETAHSHDGPLGLELFARKQWPLGGDLLMRASLNFGWPLNRDQNSGDPVGVGVVTTTTYKGSRTTSSTAFLNARPSNLTIWTNAVARRIILETSPGESMPHAAGIILANGQEIRARKETILSVGSIDTPKILLLSGIGPEEELQALGIPCLVNSPRVGKDLIDHNYIAMRWGCSSDLSDRIAFQSNHEGVLASRKQWLQDHTGHDAVRSLGNLAGFLKLDPERYSKEELEKLEPTAQRWINQADTPQFEVFLAGDVPSVWDKTHGEDAIGICVMLMNPQSRGSVTLQSKDPAAMPLIDVNFLSHPYDRKTFVDATREVLRFVKSETLSKHIRSDFHTPKTDSEEDVLEFIRRDVMSVLHPVGTTRMGGPEDQTAPVDSDMCVRGVRNLRVVDLSVCPIITRYASFELSRAYELTTQSNHTQSTAYLVGQIGWKKIAETYGL</sequence>
<dbReference type="SUPFAM" id="SSF54373">
    <property type="entry name" value="FAD-linked reductases, C-terminal domain"/>
    <property type="match status" value="1"/>
</dbReference>
<dbReference type="InterPro" id="IPR007867">
    <property type="entry name" value="GMC_OxRtase_C"/>
</dbReference>
<evidence type="ECO:0000313" key="3">
    <source>
        <dbReference type="EMBL" id="KEF57034.1"/>
    </source>
</evidence>
<dbReference type="Proteomes" id="UP000027920">
    <property type="component" value="Unassembled WGS sequence"/>
</dbReference>
<dbReference type="HOGENOM" id="CLU_002865_6_3_1"/>
<keyword evidence="4" id="KW-1185">Reference proteome</keyword>
<dbReference type="GO" id="GO:0050660">
    <property type="term" value="F:flavin adenine dinucleotide binding"/>
    <property type="evidence" value="ECO:0007669"/>
    <property type="project" value="InterPro"/>
</dbReference>
<dbReference type="GeneID" id="25282138"/>
<dbReference type="Pfam" id="PF00732">
    <property type="entry name" value="GMC_oxred_N"/>
    <property type="match status" value="1"/>
</dbReference>
<evidence type="ECO:0000256" key="1">
    <source>
        <dbReference type="ARBA" id="ARBA00010790"/>
    </source>
</evidence>
<dbReference type="RefSeq" id="XP_013259624.1">
    <property type="nucleotide sequence ID" value="XM_013404170.1"/>
</dbReference>
<dbReference type="InterPro" id="IPR000172">
    <property type="entry name" value="GMC_OxRdtase_N"/>
</dbReference>
<evidence type="ECO:0000313" key="4">
    <source>
        <dbReference type="Proteomes" id="UP000027920"/>
    </source>
</evidence>
<dbReference type="InterPro" id="IPR036188">
    <property type="entry name" value="FAD/NAD-bd_sf"/>
</dbReference>
<name>A0A072PA95_9EURO</name>
<dbReference type="VEuPathDB" id="FungiDB:A1O9_07224"/>
<dbReference type="PANTHER" id="PTHR11552:SF134">
    <property type="entry name" value="GLUCOSE-METHANOL-CHOLINE OXIDOREDUCTASE N-TERMINAL DOMAIN-CONTAINING PROTEIN"/>
    <property type="match status" value="1"/>
</dbReference>
<dbReference type="EMBL" id="AMGV01000005">
    <property type="protein sequence ID" value="KEF57034.1"/>
    <property type="molecule type" value="Genomic_DNA"/>
</dbReference>
<dbReference type="PROSITE" id="PS00624">
    <property type="entry name" value="GMC_OXRED_2"/>
    <property type="match status" value="1"/>
</dbReference>
<dbReference type="Gene3D" id="3.50.50.60">
    <property type="entry name" value="FAD/NAD(P)-binding domain"/>
    <property type="match status" value="1"/>
</dbReference>
<dbReference type="OrthoDB" id="269227at2759"/>
<dbReference type="Gene3D" id="3.30.560.10">
    <property type="entry name" value="Glucose Oxidase, domain 3"/>
    <property type="match status" value="1"/>
</dbReference>
<proteinExistence type="inferred from homology"/>
<comment type="caution">
    <text evidence="3">The sequence shown here is derived from an EMBL/GenBank/DDBJ whole genome shotgun (WGS) entry which is preliminary data.</text>
</comment>
<dbReference type="PIRSF" id="PIRSF000137">
    <property type="entry name" value="Alcohol_oxidase"/>
    <property type="match status" value="1"/>
</dbReference>
<comment type="similarity">
    <text evidence="1">Belongs to the GMC oxidoreductase family.</text>
</comment>